<protein>
    <submittedName>
        <fullName evidence="6">Methyltransferase-like protein</fullName>
    </submittedName>
</protein>
<dbReference type="InterPro" id="IPR000535">
    <property type="entry name" value="MSP_dom"/>
</dbReference>
<proteinExistence type="inferred from homology"/>
<evidence type="ECO:0000256" key="1">
    <source>
        <dbReference type="ARBA" id="ARBA00009725"/>
    </source>
</evidence>
<evidence type="ECO:0000313" key="6">
    <source>
        <dbReference type="EMBL" id="PWA45419.1"/>
    </source>
</evidence>
<organism evidence="6 7">
    <name type="scientific">Artemisia annua</name>
    <name type="common">Sweet wormwood</name>
    <dbReference type="NCBI Taxonomy" id="35608"/>
    <lineage>
        <taxon>Eukaryota</taxon>
        <taxon>Viridiplantae</taxon>
        <taxon>Streptophyta</taxon>
        <taxon>Embryophyta</taxon>
        <taxon>Tracheophyta</taxon>
        <taxon>Spermatophyta</taxon>
        <taxon>Magnoliopsida</taxon>
        <taxon>eudicotyledons</taxon>
        <taxon>Gunneridae</taxon>
        <taxon>Pentapetalae</taxon>
        <taxon>asterids</taxon>
        <taxon>campanulids</taxon>
        <taxon>Asterales</taxon>
        <taxon>Asteraceae</taxon>
        <taxon>Asteroideae</taxon>
        <taxon>Anthemideae</taxon>
        <taxon>Artemisiinae</taxon>
        <taxon>Artemisia</taxon>
    </lineage>
</organism>
<comment type="similarity">
    <text evidence="1">Belongs to the methyltransferase superfamily. METL family.</text>
</comment>
<dbReference type="GO" id="GO:0008173">
    <property type="term" value="F:RNA methyltransferase activity"/>
    <property type="evidence" value="ECO:0007669"/>
    <property type="project" value="UniProtKB-ARBA"/>
</dbReference>
<dbReference type="EMBL" id="PKPP01010778">
    <property type="protein sequence ID" value="PWA45419.1"/>
    <property type="molecule type" value="Genomic_DNA"/>
</dbReference>
<dbReference type="InterPro" id="IPR029063">
    <property type="entry name" value="SAM-dependent_MTases_sf"/>
</dbReference>
<dbReference type="Pfam" id="PF13649">
    <property type="entry name" value="Methyltransf_25"/>
    <property type="match status" value="1"/>
</dbReference>
<evidence type="ECO:0000256" key="3">
    <source>
        <dbReference type="ARBA" id="ARBA00022679"/>
    </source>
</evidence>
<name>A0A2U1L8V1_ARTAN</name>
<sequence length="258" mass="29858">MTVYFPAISISPSFLPSIVLAIRKRRRLSAVKSGFGDGDVTQYVTESRKHWDSFYERHQNKFFKDRHYLEKDWGHYFHEENNTLPYNGKTILEAGCGTGNTIFPLAKKYPLLFVHACDFSHQAVTLVKAKVQCSEYKHKFDPKKGFIVTQALNNHTPFHMAYVIKTTHPGLYNITPDTFITKPHTQCVVTITRKVQDVELFDAEEKIYIESICVPEYKDDIVNKPKLALKVTPDIQETPSEVEERDLRTVTIVKRLFE</sequence>
<evidence type="ECO:0000313" key="7">
    <source>
        <dbReference type="Proteomes" id="UP000245207"/>
    </source>
</evidence>
<dbReference type="InterPro" id="IPR041698">
    <property type="entry name" value="Methyltransf_25"/>
</dbReference>
<dbReference type="InterPro" id="IPR013783">
    <property type="entry name" value="Ig-like_fold"/>
</dbReference>
<dbReference type="InterPro" id="IPR026113">
    <property type="entry name" value="METTL2/6/8-like"/>
</dbReference>
<gene>
    <name evidence="6" type="ORF">CTI12_AA518170</name>
</gene>
<keyword evidence="7" id="KW-1185">Reference proteome</keyword>
<dbReference type="PANTHER" id="PTHR22809">
    <property type="entry name" value="METHYLTRANSFERASE-RELATED"/>
    <property type="match status" value="1"/>
</dbReference>
<comment type="caution">
    <text evidence="6">The sequence shown here is derived from an EMBL/GenBank/DDBJ whole genome shotgun (WGS) entry which is preliminary data.</text>
</comment>
<dbReference type="PANTHER" id="PTHR22809:SF8">
    <property type="entry name" value="TRNA N(3)-METHYLCYTIDINE METHYLTRANSFERASE"/>
    <property type="match status" value="1"/>
</dbReference>
<evidence type="ECO:0000259" key="4">
    <source>
        <dbReference type="Pfam" id="PF00635"/>
    </source>
</evidence>
<keyword evidence="2 6" id="KW-0489">Methyltransferase</keyword>
<dbReference type="GO" id="GO:0032259">
    <property type="term" value="P:methylation"/>
    <property type="evidence" value="ECO:0007669"/>
    <property type="project" value="UniProtKB-KW"/>
</dbReference>
<keyword evidence="3 6" id="KW-0808">Transferase</keyword>
<dbReference type="Pfam" id="PF00635">
    <property type="entry name" value="Motile_Sperm"/>
    <property type="match status" value="1"/>
</dbReference>
<evidence type="ECO:0000259" key="5">
    <source>
        <dbReference type="Pfam" id="PF13649"/>
    </source>
</evidence>
<dbReference type="SUPFAM" id="SSF53335">
    <property type="entry name" value="S-adenosyl-L-methionine-dependent methyltransferases"/>
    <property type="match status" value="1"/>
</dbReference>
<dbReference type="Gene3D" id="2.60.40.10">
    <property type="entry name" value="Immunoglobulins"/>
    <property type="match status" value="1"/>
</dbReference>
<accession>A0A2U1L8V1</accession>
<dbReference type="SUPFAM" id="SSF49354">
    <property type="entry name" value="PapD-like"/>
    <property type="match status" value="1"/>
</dbReference>
<dbReference type="STRING" id="35608.A0A2U1L8V1"/>
<dbReference type="AlphaFoldDB" id="A0A2U1L8V1"/>
<dbReference type="OrthoDB" id="417697at2759"/>
<dbReference type="Proteomes" id="UP000245207">
    <property type="component" value="Unassembled WGS sequence"/>
</dbReference>
<evidence type="ECO:0000256" key="2">
    <source>
        <dbReference type="ARBA" id="ARBA00022603"/>
    </source>
</evidence>
<reference evidence="6 7" key="1">
    <citation type="journal article" date="2018" name="Mol. Plant">
        <title>The genome of Artemisia annua provides insight into the evolution of Asteraceae family and artemisinin biosynthesis.</title>
        <authorList>
            <person name="Shen Q."/>
            <person name="Zhang L."/>
            <person name="Liao Z."/>
            <person name="Wang S."/>
            <person name="Yan T."/>
            <person name="Shi P."/>
            <person name="Liu M."/>
            <person name="Fu X."/>
            <person name="Pan Q."/>
            <person name="Wang Y."/>
            <person name="Lv Z."/>
            <person name="Lu X."/>
            <person name="Zhang F."/>
            <person name="Jiang W."/>
            <person name="Ma Y."/>
            <person name="Chen M."/>
            <person name="Hao X."/>
            <person name="Li L."/>
            <person name="Tang Y."/>
            <person name="Lv G."/>
            <person name="Zhou Y."/>
            <person name="Sun X."/>
            <person name="Brodelius P.E."/>
            <person name="Rose J.K.C."/>
            <person name="Tang K."/>
        </authorList>
    </citation>
    <scope>NUCLEOTIDE SEQUENCE [LARGE SCALE GENOMIC DNA]</scope>
    <source>
        <strain evidence="7">cv. Huhao1</strain>
        <tissue evidence="6">Leaf</tissue>
    </source>
</reference>
<dbReference type="GO" id="GO:0008757">
    <property type="term" value="F:S-adenosylmethionine-dependent methyltransferase activity"/>
    <property type="evidence" value="ECO:0007669"/>
    <property type="project" value="UniProtKB-ARBA"/>
</dbReference>
<feature type="domain" description="Methyltransferase" evidence="5">
    <location>
        <begin position="91"/>
        <end position="136"/>
    </location>
</feature>
<feature type="domain" description="MSP" evidence="4">
    <location>
        <begin position="147"/>
        <end position="218"/>
    </location>
</feature>
<dbReference type="InterPro" id="IPR008962">
    <property type="entry name" value="PapD-like_sf"/>
</dbReference>
<dbReference type="Gene3D" id="3.40.50.150">
    <property type="entry name" value="Vaccinia Virus protein VP39"/>
    <property type="match status" value="1"/>
</dbReference>